<reference evidence="1 2" key="1">
    <citation type="submission" date="2020-09" db="EMBL/GenBank/DDBJ databases">
        <title>Genome seq and assembly of Chryseobacterium sp.</title>
        <authorList>
            <person name="Chhetri G."/>
        </authorList>
    </citation>
    <scope>NUCLEOTIDE SEQUENCE [LARGE SCALE GENOMIC DNA]</scope>
    <source>
        <strain evidence="1 2">GCR10</strain>
    </source>
</reference>
<sequence>MDHFNGNNYSLDQNDSDKLKAFEKKYADVFDFLVYAAAKLTDSELCSISIISEGKVFVIASSDASPNQVYQQNPH</sequence>
<dbReference type="EMBL" id="JACYFS010000025">
    <property type="protein sequence ID" value="MBD8084672.1"/>
    <property type="molecule type" value="Genomic_DNA"/>
</dbReference>
<name>A0ABR8ZHH7_9FLAO</name>
<dbReference type="Proteomes" id="UP000637299">
    <property type="component" value="Unassembled WGS sequence"/>
</dbReference>
<proteinExistence type="predicted"/>
<organism evidence="1 2">
    <name type="scientific">Chryseobacterium caseinilyticum</name>
    <dbReference type="NCBI Taxonomy" id="2771428"/>
    <lineage>
        <taxon>Bacteria</taxon>
        <taxon>Pseudomonadati</taxon>
        <taxon>Bacteroidota</taxon>
        <taxon>Flavobacteriia</taxon>
        <taxon>Flavobacteriales</taxon>
        <taxon>Weeksellaceae</taxon>
        <taxon>Chryseobacterium group</taxon>
        <taxon>Chryseobacterium</taxon>
    </lineage>
</organism>
<keyword evidence="2" id="KW-1185">Reference proteome</keyword>
<protein>
    <submittedName>
        <fullName evidence="1">Uncharacterized protein</fullName>
    </submittedName>
</protein>
<accession>A0ABR8ZHH7</accession>
<gene>
    <name evidence="1" type="ORF">IC610_19910</name>
</gene>
<comment type="caution">
    <text evidence="1">The sequence shown here is derived from an EMBL/GenBank/DDBJ whole genome shotgun (WGS) entry which is preliminary data.</text>
</comment>
<dbReference type="RefSeq" id="WP_191738634.1">
    <property type="nucleotide sequence ID" value="NZ_JACYFS010000025.1"/>
</dbReference>
<evidence type="ECO:0000313" key="2">
    <source>
        <dbReference type="Proteomes" id="UP000637299"/>
    </source>
</evidence>
<evidence type="ECO:0000313" key="1">
    <source>
        <dbReference type="EMBL" id="MBD8084672.1"/>
    </source>
</evidence>
<feature type="non-terminal residue" evidence="1">
    <location>
        <position position="75"/>
    </location>
</feature>